<dbReference type="EMBL" id="JBHUOL010000001">
    <property type="protein sequence ID" value="MFD2907114.1"/>
    <property type="molecule type" value="Genomic_DNA"/>
</dbReference>
<dbReference type="InterPro" id="IPR046026">
    <property type="entry name" value="DUF5984"/>
</dbReference>
<protein>
    <submittedName>
        <fullName evidence="1">DUF5984 family protein</fullName>
    </submittedName>
</protein>
<dbReference type="RefSeq" id="WP_379802834.1">
    <property type="nucleotide sequence ID" value="NZ_JBHUOL010000001.1"/>
</dbReference>
<organism evidence="1 2">
    <name type="scientific">Flavobacterium ardleyense</name>
    <dbReference type="NCBI Taxonomy" id="2038737"/>
    <lineage>
        <taxon>Bacteria</taxon>
        <taxon>Pseudomonadati</taxon>
        <taxon>Bacteroidota</taxon>
        <taxon>Flavobacteriia</taxon>
        <taxon>Flavobacteriales</taxon>
        <taxon>Flavobacteriaceae</taxon>
        <taxon>Flavobacterium</taxon>
    </lineage>
</organism>
<proteinExistence type="predicted"/>
<reference evidence="2" key="1">
    <citation type="journal article" date="2019" name="Int. J. Syst. Evol. Microbiol.">
        <title>The Global Catalogue of Microorganisms (GCM) 10K type strain sequencing project: providing services to taxonomists for standard genome sequencing and annotation.</title>
        <authorList>
            <consortium name="The Broad Institute Genomics Platform"/>
            <consortium name="The Broad Institute Genome Sequencing Center for Infectious Disease"/>
            <person name="Wu L."/>
            <person name="Ma J."/>
        </authorList>
    </citation>
    <scope>NUCLEOTIDE SEQUENCE [LARGE SCALE GENOMIC DNA]</scope>
    <source>
        <strain evidence="2">KCTC 52644</strain>
    </source>
</reference>
<dbReference type="Proteomes" id="UP001597549">
    <property type="component" value="Unassembled WGS sequence"/>
</dbReference>
<evidence type="ECO:0000313" key="1">
    <source>
        <dbReference type="EMBL" id="MFD2907114.1"/>
    </source>
</evidence>
<gene>
    <name evidence="1" type="ORF">ACFSX9_00050</name>
</gene>
<dbReference type="Pfam" id="PF19446">
    <property type="entry name" value="DUF5984"/>
    <property type="match status" value="1"/>
</dbReference>
<accession>A0ABW5Z2Q3</accession>
<keyword evidence="2" id="KW-1185">Reference proteome</keyword>
<comment type="caution">
    <text evidence="1">The sequence shown here is derived from an EMBL/GenBank/DDBJ whole genome shotgun (WGS) entry which is preliminary data.</text>
</comment>
<sequence length="266" mass="32089">MINFKLRELDKIVPWGEGKELSLHWFALTDGDLWLTFGCNTIYEYSQEALLEFEGKESQYNDYYIVRFLEDFSHLFEKISESIPERFYNRTENIKLFKDNAQKWLDIYETDEDEYSDFYFDEYDKLISWTTERSFDSGHLIGGPYLYFFRHNGKIRIVWETECILENGVSVWTANDGSLEMNYTDFVSEVKSFGEAFFIAMDKQIDLAIEKNWTEVKLDKIRLLEEHKERKLEFEKKLSFLDQNMEDGQNWEATEDLYKRMQREIK</sequence>
<name>A0ABW5Z2Q3_9FLAO</name>
<evidence type="ECO:0000313" key="2">
    <source>
        <dbReference type="Proteomes" id="UP001597549"/>
    </source>
</evidence>